<comment type="caution">
    <text evidence="4">The sequence shown here is derived from an EMBL/GenBank/DDBJ whole genome shotgun (WGS) entry which is preliminary data.</text>
</comment>
<sequence length="814" mass="90382">MPSIAPLATSRLHATFDPARIPWEDSRAIPLPRNGNGRKNPFQPRAMQALNLALQIRTTGYNVYLSGEADLGRSYMLLSYLRPQARKAATPPDLVYVQNFADPDRPSLLALPAGQGKKFKQSLKETLENIGKELARRFEATTYVKQRAKLVDQFQNIRMGLLHKMNSVAVDKGFNLDMDENGGLTLYPLVEGKRLSEEEFERLDNTVRLNLKRRGDSLVQAMAGFMRQLNKAEESFHDDERDLERRAMGQVLDALLTPARQRTLKACPVPGLPEYFTALREDILKNTESFLPRDGGMQGQSGGDGHSLPPMDNIFYRYEVNLLVDNSGLNGAPIVVEDHPTAVNLLGCVERESEMGALVTDFTLIKAGSLHKANGGFLVLHIEDLLQHPNAWEGLLRALRSNQARIEDTGDTPDTAIRTKGITPEPLALDLKVVLIGGEELYETLLVNDDRFAKLFRIKAHMADVTERTAENIRIYLSHIARIIDENGLRPFDRTALAWLVDLGSHLCEDQRRLSLKFPLLRELMIEAAALAEMRQLPLISAAILEEAYAARTYRANLVEEIFMEEYDREMIKVRTSGSAVGQVNGLSVTWHGDFEFGLPHRISCTVGVGHEGIIDLEREAELGGPIHTKAMMILKSYLTDLFARKKPLVLSGSLYFEQSYAGIEGDSASGAELVALLSALADVPVRLDLAFTGAVSHSGQIMAVGGVTRKIEGFYKVCARHGLTGSQGVIIPRDNVDHLMLAPDVLAAVEKKQFAIYPVRRIEEALTLLTGLPAGRRRKNGGFTAGSLYDLADRRLERLGDYAQNAFRRSRKG</sequence>
<dbReference type="EC" id="3.4.21.53" evidence="2"/>
<dbReference type="GO" id="GO:0005524">
    <property type="term" value="F:ATP binding"/>
    <property type="evidence" value="ECO:0007669"/>
    <property type="project" value="InterPro"/>
</dbReference>
<feature type="domain" description="Lon proteolytic" evidence="3">
    <location>
        <begin position="578"/>
        <end position="773"/>
    </location>
</feature>
<dbReference type="SUPFAM" id="SSF54211">
    <property type="entry name" value="Ribosomal protein S5 domain 2-like"/>
    <property type="match status" value="1"/>
</dbReference>
<dbReference type="Gene3D" id="3.30.230.10">
    <property type="match status" value="1"/>
</dbReference>
<evidence type="ECO:0000256" key="2">
    <source>
        <dbReference type="PROSITE-ProRule" id="PRU01122"/>
    </source>
</evidence>
<dbReference type="PRINTS" id="PR00830">
    <property type="entry name" value="ENDOLAPTASE"/>
</dbReference>
<dbReference type="InterPro" id="IPR046844">
    <property type="entry name" value="Lon-like_helical"/>
</dbReference>
<dbReference type="GO" id="GO:0030163">
    <property type="term" value="P:protein catabolic process"/>
    <property type="evidence" value="ECO:0007669"/>
    <property type="project" value="InterPro"/>
</dbReference>
<keyword evidence="5" id="KW-1185">Reference proteome</keyword>
<dbReference type="GO" id="GO:0006508">
    <property type="term" value="P:proteolysis"/>
    <property type="evidence" value="ECO:0007669"/>
    <property type="project" value="UniProtKB-KW"/>
</dbReference>
<comment type="similarity">
    <text evidence="2">Belongs to the peptidase S16 family.</text>
</comment>
<feature type="active site" evidence="2">
    <location>
        <position position="711"/>
    </location>
</feature>
<dbReference type="Gene3D" id="3.40.50.300">
    <property type="entry name" value="P-loop containing nucleotide triphosphate hydrolases"/>
    <property type="match status" value="2"/>
</dbReference>
<keyword evidence="2" id="KW-0378">Hydrolase</keyword>
<evidence type="ECO:0000256" key="1">
    <source>
        <dbReference type="ARBA" id="ARBA00022670"/>
    </source>
</evidence>
<dbReference type="InterPro" id="IPR014721">
    <property type="entry name" value="Ribsml_uS5_D2-typ_fold_subgr"/>
</dbReference>
<dbReference type="GO" id="GO:0004252">
    <property type="term" value="F:serine-type endopeptidase activity"/>
    <property type="evidence" value="ECO:0007669"/>
    <property type="project" value="UniProtKB-UniRule"/>
</dbReference>
<accession>A0A6L5XKR1</accession>
<dbReference type="RefSeq" id="WP_154510503.1">
    <property type="nucleotide sequence ID" value="NZ_VUMH01000005.1"/>
</dbReference>
<dbReference type="EMBL" id="VUMH01000005">
    <property type="protein sequence ID" value="MSS27752.1"/>
    <property type="molecule type" value="Genomic_DNA"/>
</dbReference>
<dbReference type="PANTHER" id="PTHR10046">
    <property type="entry name" value="ATP DEPENDENT LON PROTEASE FAMILY MEMBER"/>
    <property type="match status" value="1"/>
</dbReference>
<dbReference type="AlphaFoldDB" id="A0A6L5XKR1"/>
<dbReference type="Gene3D" id="1.10.8.60">
    <property type="match status" value="1"/>
</dbReference>
<organism evidence="4 5">
    <name type="scientific">Desulfovibrio porci</name>
    <dbReference type="NCBI Taxonomy" id="2605782"/>
    <lineage>
        <taxon>Bacteria</taxon>
        <taxon>Pseudomonadati</taxon>
        <taxon>Thermodesulfobacteriota</taxon>
        <taxon>Desulfovibrionia</taxon>
        <taxon>Desulfovibrionales</taxon>
        <taxon>Desulfovibrionaceae</taxon>
        <taxon>Desulfovibrio</taxon>
    </lineage>
</organism>
<feature type="active site" evidence="2">
    <location>
        <position position="668"/>
    </location>
</feature>
<proteinExistence type="inferred from homology"/>
<evidence type="ECO:0000313" key="5">
    <source>
        <dbReference type="Proteomes" id="UP000477488"/>
    </source>
</evidence>
<name>A0A6L5XKR1_9BACT</name>
<dbReference type="InterPro" id="IPR046843">
    <property type="entry name" value="LonB_AAA-LID"/>
</dbReference>
<dbReference type="InterPro" id="IPR008269">
    <property type="entry name" value="Lon_proteolytic"/>
</dbReference>
<dbReference type="InterPro" id="IPR041699">
    <property type="entry name" value="AAA_32"/>
</dbReference>
<keyword evidence="2" id="KW-0720">Serine protease</keyword>
<dbReference type="Pfam" id="PF20436">
    <property type="entry name" value="LonB_AAA-LID"/>
    <property type="match status" value="1"/>
</dbReference>
<reference evidence="4 5" key="1">
    <citation type="submission" date="2019-09" db="EMBL/GenBank/DDBJ databases">
        <title>In-depth cultivation of the pig gut microbiome towards novel bacterial diversity and tailored functional studies.</title>
        <authorList>
            <person name="Wylensek D."/>
            <person name="Hitch T.C.A."/>
            <person name="Clavel T."/>
        </authorList>
    </citation>
    <scope>NUCLEOTIDE SEQUENCE [LARGE SCALE GENOMIC DNA]</scope>
    <source>
        <strain evidence="4 5">PG-178-WT-4</strain>
    </source>
</reference>
<dbReference type="InterPro" id="IPR020568">
    <property type="entry name" value="Ribosomal_Su5_D2-typ_SF"/>
</dbReference>
<dbReference type="GO" id="GO:0004176">
    <property type="term" value="F:ATP-dependent peptidase activity"/>
    <property type="evidence" value="ECO:0007669"/>
    <property type="project" value="UniProtKB-UniRule"/>
</dbReference>
<dbReference type="Pfam" id="PF05362">
    <property type="entry name" value="Lon_C"/>
    <property type="match status" value="1"/>
</dbReference>
<dbReference type="PROSITE" id="PS51786">
    <property type="entry name" value="LON_PROTEOLYTIC"/>
    <property type="match status" value="1"/>
</dbReference>
<dbReference type="Pfam" id="PF13654">
    <property type="entry name" value="AAA_32"/>
    <property type="match status" value="1"/>
</dbReference>
<protein>
    <recommendedName>
        <fullName evidence="2">endopeptidase La</fullName>
        <ecNumber evidence="2">3.4.21.53</ecNumber>
    </recommendedName>
</protein>
<dbReference type="Pfam" id="PF20437">
    <property type="entry name" value="LonC_helical"/>
    <property type="match status" value="1"/>
</dbReference>
<gene>
    <name evidence="4" type="ORF">FYJ44_06740</name>
</gene>
<evidence type="ECO:0000259" key="3">
    <source>
        <dbReference type="PROSITE" id="PS51786"/>
    </source>
</evidence>
<dbReference type="InterPro" id="IPR027065">
    <property type="entry name" value="Lon_Prtase"/>
</dbReference>
<dbReference type="Proteomes" id="UP000477488">
    <property type="component" value="Unassembled WGS sequence"/>
</dbReference>
<keyword evidence="1 2" id="KW-0645">Protease</keyword>
<comment type="catalytic activity">
    <reaction evidence="2">
        <text>Hydrolysis of proteins in presence of ATP.</text>
        <dbReference type="EC" id="3.4.21.53"/>
    </reaction>
</comment>
<evidence type="ECO:0000313" key="4">
    <source>
        <dbReference type="EMBL" id="MSS27752.1"/>
    </source>
</evidence>
<dbReference type="InterPro" id="IPR027417">
    <property type="entry name" value="P-loop_NTPase"/>
</dbReference>